<dbReference type="PANTHER" id="PTHR12149">
    <property type="entry name" value="FRUCTOSAMINE 3 KINASE-RELATED PROTEIN"/>
    <property type="match status" value="1"/>
</dbReference>
<dbReference type="InterPro" id="IPR016477">
    <property type="entry name" value="Fructo-/Ketosamine-3-kinase"/>
</dbReference>
<keyword evidence="1" id="KW-0418">Kinase</keyword>
<evidence type="ECO:0000313" key="1">
    <source>
        <dbReference type="EMBL" id="VAW17045.1"/>
    </source>
</evidence>
<dbReference type="Gene3D" id="3.30.200.20">
    <property type="entry name" value="Phosphorylase Kinase, domain 1"/>
    <property type="match status" value="1"/>
</dbReference>
<dbReference type="GO" id="GO:0016301">
    <property type="term" value="F:kinase activity"/>
    <property type="evidence" value="ECO:0007669"/>
    <property type="project" value="UniProtKB-KW"/>
</dbReference>
<name>A0A3B0TES4_9ZZZZ</name>
<reference evidence="1" key="1">
    <citation type="submission" date="2018-06" db="EMBL/GenBank/DDBJ databases">
        <authorList>
            <person name="Zhirakovskaya E."/>
        </authorList>
    </citation>
    <scope>NUCLEOTIDE SEQUENCE</scope>
</reference>
<dbReference type="Gene3D" id="3.90.1200.10">
    <property type="match status" value="1"/>
</dbReference>
<dbReference type="EMBL" id="UOEP01000067">
    <property type="protein sequence ID" value="VAW17045.1"/>
    <property type="molecule type" value="Genomic_DNA"/>
</dbReference>
<dbReference type="PIRSF" id="PIRSF006221">
    <property type="entry name" value="Ketosamine-3-kinase"/>
    <property type="match status" value="1"/>
</dbReference>
<organism evidence="1">
    <name type="scientific">hydrothermal vent metagenome</name>
    <dbReference type="NCBI Taxonomy" id="652676"/>
    <lineage>
        <taxon>unclassified sequences</taxon>
        <taxon>metagenomes</taxon>
        <taxon>ecological metagenomes</taxon>
    </lineage>
</organism>
<sequence>MQGSLEKTLIGNIQQQLNARFGKDVVIKSISGIGGGCINNASKLVTSEGDFFMKWNMHCAPGLFTREAESLAELSSVKNPYLSIPETLAVKEVDDSPGFIVLEYLEPGYVSGNAEDNLGRGLATIHKKTNNNFGFYHNNYCGSTIQDNSWNSSWVDFFGQQRIWHLVGLIQQGKGLPPEHIRIYERLVTKLPELLPSESRPALIHGDLWSGNYMYTNSGAALIDPASYYADREMEMGIMTMFGGFSPRFWSAYNEIYPLPTDWRERNMLYQLYHILNHYYLFGGGYGSQAIGVAKQYA</sequence>
<dbReference type="PANTHER" id="PTHR12149:SF8">
    <property type="entry name" value="PROTEIN-RIBULOSAMINE 3-KINASE"/>
    <property type="match status" value="1"/>
</dbReference>
<keyword evidence="1" id="KW-0808">Transferase</keyword>
<dbReference type="SUPFAM" id="SSF56112">
    <property type="entry name" value="Protein kinase-like (PK-like)"/>
    <property type="match status" value="1"/>
</dbReference>
<protein>
    <submittedName>
        <fullName evidence="1">Ribulosamine/erythrulosamine 3-kinase potentially involved in protein deglycation</fullName>
    </submittedName>
</protein>
<dbReference type="AlphaFoldDB" id="A0A3B0TES4"/>
<proteinExistence type="predicted"/>
<gene>
    <name evidence="1" type="ORF">MNBD_BACTEROID01-2013</name>
</gene>
<accession>A0A3B0TES4</accession>
<dbReference type="Pfam" id="PF03881">
    <property type="entry name" value="Fructosamin_kin"/>
    <property type="match status" value="1"/>
</dbReference>
<dbReference type="InterPro" id="IPR011009">
    <property type="entry name" value="Kinase-like_dom_sf"/>
</dbReference>